<dbReference type="GO" id="GO:0005654">
    <property type="term" value="C:nucleoplasm"/>
    <property type="evidence" value="ECO:0007669"/>
    <property type="project" value="TreeGrafter"/>
</dbReference>
<dbReference type="InterPro" id="IPR000975">
    <property type="entry name" value="IL-1_fam"/>
</dbReference>
<evidence type="ECO:0000256" key="1">
    <source>
        <dbReference type="ARBA" id="ARBA00004613"/>
    </source>
</evidence>
<dbReference type="GO" id="GO:0019221">
    <property type="term" value="P:cytokine-mediated signaling pathway"/>
    <property type="evidence" value="ECO:0007669"/>
    <property type="project" value="TreeGrafter"/>
</dbReference>
<evidence type="ECO:0000313" key="5">
    <source>
        <dbReference type="Proteomes" id="UP000081671"/>
    </source>
</evidence>
<comment type="subcellular location">
    <subcellularLocation>
        <location evidence="1">Secreted</location>
    </subcellularLocation>
</comment>
<protein>
    <submittedName>
        <fullName evidence="6">Interleukin-37-like</fullName>
    </submittedName>
</protein>
<dbReference type="Pfam" id="PF00340">
    <property type="entry name" value="IL1"/>
    <property type="match status" value="1"/>
</dbReference>
<dbReference type="InterPro" id="IPR008996">
    <property type="entry name" value="IL1/FGF"/>
</dbReference>
<evidence type="ECO:0000256" key="2">
    <source>
        <dbReference type="ARBA" id="ARBA00010448"/>
    </source>
</evidence>
<evidence type="ECO:0000256" key="3">
    <source>
        <dbReference type="ARBA" id="ARBA00022525"/>
    </source>
</evidence>
<dbReference type="PANTHER" id="PTHR10078">
    <property type="entry name" value="INTERLEUKIN-1 FAMILY MEMBER"/>
    <property type="match status" value="1"/>
</dbReference>
<evidence type="ECO:0000256" key="4">
    <source>
        <dbReference type="SAM" id="MobiDB-lite"/>
    </source>
</evidence>
<dbReference type="GO" id="GO:0005615">
    <property type="term" value="C:extracellular space"/>
    <property type="evidence" value="ECO:0007669"/>
    <property type="project" value="InterPro"/>
</dbReference>
<dbReference type="GO" id="GO:0002437">
    <property type="term" value="P:inflammatory response to antigenic stimulus"/>
    <property type="evidence" value="ECO:0007669"/>
    <property type="project" value="TreeGrafter"/>
</dbReference>
<gene>
    <name evidence="6" type="primary">LOC105988160</name>
</gene>
<sequence length="188" mass="21657">MSSSSSTSDMKTYTSSRDQDECQPEPEDKNIYSVQYHIFDTNHQSLVLDQDQFILKAVPRKHDEPAETFDVLPAYIEDVDINPIFLAVLNGELCLCCDVVNEEPTLQLKNINIQTLNSLRYYDRLPFTFLKEKNGSVFTLESMKNPGYFIYTTMMPGQPVGVTKEKDKNNIYFDFEPVNMNLNDQEAK</sequence>
<feature type="region of interest" description="Disordered" evidence="4">
    <location>
        <begin position="1"/>
        <end position="26"/>
    </location>
</feature>
<proteinExistence type="inferred from homology"/>
<reference evidence="6" key="1">
    <citation type="submission" date="2025-08" db="UniProtKB">
        <authorList>
            <consortium name="RefSeq"/>
        </authorList>
    </citation>
    <scope>IDENTIFICATION</scope>
    <source>
        <tissue evidence="6">Kidney</tissue>
    </source>
</reference>
<dbReference type="GeneID" id="105988160"/>
<dbReference type="SUPFAM" id="SSF50353">
    <property type="entry name" value="Cytokine"/>
    <property type="match status" value="1"/>
</dbReference>
<name>A0A1S3FGI7_DIPOR</name>
<dbReference type="InParanoid" id="A0A1S3FGI7"/>
<dbReference type="GO" id="GO:0071222">
    <property type="term" value="P:cellular response to lipopolysaccharide"/>
    <property type="evidence" value="ECO:0007669"/>
    <property type="project" value="TreeGrafter"/>
</dbReference>
<dbReference type="AlphaFoldDB" id="A0A1S3FGI7"/>
<comment type="similarity">
    <text evidence="2">Belongs to the IL-1 family.</text>
</comment>
<dbReference type="Proteomes" id="UP000081671">
    <property type="component" value="Unplaced"/>
</dbReference>
<dbReference type="SMART" id="SM00125">
    <property type="entry name" value="IL1"/>
    <property type="match status" value="1"/>
</dbReference>
<feature type="compositionally biased region" description="Low complexity" evidence="4">
    <location>
        <begin position="1"/>
        <end position="16"/>
    </location>
</feature>
<organism evidence="5 6">
    <name type="scientific">Dipodomys ordii</name>
    <name type="common">Ord's kangaroo rat</name>
    <dbReference type="NCBI Taxonomy" id="10020"/>
    <lineage>
        <taxon>Eukaryota</taxon>
        <taxon>Metazoa</taxon>
        <taxon>Chordata</taxon>
        <taxon>Craniata</taxon>
        <taxon>Vertebrata</taxon>
        <taxon>Euteleostomi</taxon>
        <taxon>Mammalia</taxon>
        <taxon>Eutheria</taxon>
        <taxon>Euarchontoglires</taxon>
        <taxon>Glires</taxon>
        <taxon>Rodentia</taxon>
        <taxon>Castorimorpha</taxon>
        <taxon>Heteromyidae</taxon>
        <taxon>Dipodomyinae</taxon>
        <taxon>Dipodomys</taxon>
    </lineage>
</organism>
<dbReference type="OrthoDB" id="9449069at2759"/>
<accession>A0A1S3FGI7</accession>
<keyword evidence="3" id="KW-0964">Secreted</keyword>
<dbReference type="RefSeq" id="XP_012875159.1">
    <property type="nucleotide sequence ID" value="XM_013019705.1"/>
</dbReference>
<evidence type="ECO:0000313" key="6">
    <source>
        <dbReference type="RefSeq" id="XP_012875159.1"/>
    </source>
</evidence>
<dbReference type="PANTHER" id="PTHR10078:SF34">
    <property type="entry name" value="INTERLEUKIN-37"/>
    <property type="match status" value="1"/>
</dbReference>
<dbReference type="GO" id="GO:0005125">
    <property type="term" value="F:cytokine activity"/>
    <property type="evidence" value="ECO:0007669"/>
    <property type="project" value="InterPro"/>
</dbReference>
<dbReference type="KEGG" id="dord:105988160"/>
<keyword evidence="5" id="KW-1185">Reference proteome</keyword>
<dbReference type="Gene3D" id="2.80.10.50">
    <property type="match status" value="1"/>
</dbReference>
<dbReference type="GO" id="GO:0010628">
    <property type="term" value="P:positive regulation of gene expression"/>
    <property type="evidence" value="ECO:0007669"/>
    <property type="project" value="TreeGrafter"/>
</dbReference>